<organism evidence="1 2">
    <name type="scientific">Lipomyces kononenkoae</name>
    <name type="common">Yeast</name>
    <dbReference type="NCBI Taxonomy" id="34357"/>
    <lineage>
        <taxon>Eukaryota</taxon>
        <taxon>Fungi</taxon>
        <taxon>Dikarya</taxon>
        <taxon>Ascomycota</taxon>
        <taxon>Saccharomycotina</taxon>
        <taxon>Lipomycetes</taxon>
        <taxon>Lipomycetales</taxon>
        <taxon>Lipomycetaceae</taxon>
        <taxon>Lipomyces</taxon>
    </lineage>
</organism>
<accession>A0ACC3T4X0</accession>
<dbReference type="EMBL" id="MU971354">
    <property type="protein sequence ID" value="KAK9238656.1"/>
    <property type="molecule type" value="Genomic_DNA"/>
</dbReference>
<protein>
    <submittedName>
        <fullName evidence="1">Uncharacterized protein</fullName>
    </submittedName>
</protein>
<name>A0ACC3T4X0_LIPKO</name>
<gene>
    <name evidence="1" type="ORF">V1525DRAFT_440111</name>
</gene>
<proteinExistence type="predicted"/>
<keyword evidence="2" id="KW-1185">Reference proteome</keyword>
<reference evidence="2" key="1">
    <citation type="journal article" date="2024" name="Front. Bioeng. Biotechnol.">
        <title>Genome-scale model development and genomic sequencing of the oleaginous clade Lipomyces.</title>
        <authorList>
            <person name="Czajka J.J."/>
            <person name="Han Y."/>
            <person name="Kim J."/>
            <person name="Mondo S.J."/>
            <person name="Hofstad B.A."/>
            <person name="Robles A."/>
            <person name="Haridas S."/>
            <person name="Riley R."/>
            <person name="LaButti K."/>
            <person name="Pangilinan J."/>
            <person name="Andreopoulos W."/>
            <person name="Lipzen A."/>
            <person name="Yan J."/>
            <person name="Wang M."/>
            <person name="Ng V."/>
            <person name="Grigoriev I.V."/>
            <person name="Spatafora J.W."/>
            <person name="Magnuson J.K."/>
            <person name="Baker S.E."/>
            <person name="Pomraning K.R."/>
        </authorList>
    </citation>
    <scope>NUCLEOTIDE SEQUENCE [LARGE SCALE GENOMIC DNA]</scope>
    <source>
        <strain evidence="2">CBS 7786</strain>
    </source>
</reference>
<sequence length="247" mass="28403">MPFAPKGTSQAYDPIQRRFTFVDGQLVTESKPIALLQTELIDKGCRNRKEPYTVNTLKLHVAALTDLWKQQVDFGVNPHPRPRTANVRAILNTYSTNAHERTRQNYADRSSGCNFDAYNSEGSRCPVQTDTEIASRAFWTSLLGNYMLLRGKNRREIELADLYLLPLEIEGPTKCNVLVILLCNDKTNQHGRVDHAGAMRNQEVLVCPMFMLALHFFYRYHNDQEPFPALRSNDTWFDTKLFVQYGK</sequence>
<dbReference type="Proteomes" id="UP001433508">
    <property type="component" value="Unassembled WGS sequence"/>
</dbReference>
<evidence type="ECO:0000313" key="1">
    <source>
        <dbReference type="EMBL" id="KAK9238656.1"/>
    </source>
</evidence>
<evidence type="ECO:0000313" key="2">
    <source>
        <dbReference type="Proteomes" id="UP001433508"/>
    </source>
</evidence>
<comment type="caution">
    <text evidence="1">The sequence shown here is derived from an EMBL/GenBank/DDBJ whole genome shotgun (WGS) entry which is preliminary data.</text>
</comment>